<evidence type="ECO:0000313" key="3">
    <source>
        <dbReference type="Proteomes" id="UP001388673"/>
    </source>
</evidence>
<feature type="compositionally biased region" description="Polar residues" evidence="1">
    <location>
        <begin position="217"/>
        <end position="238"/>
    </location>
</feature>
<feature type="compositionally biased region" description="Basic and acidic residues" evidence="1">
    <location>
        <begin position="240"/>
        <end position="272"/>
    </location>
</feature>
<dbReference type="EMBL" id="JBCAWK010000011">
    <property type="protein sequence ID" value="KAK8846546.1"/>
    <property type="molecule type" value="Genomic_DNA"/>
</dbReference>
<feature type="compositionally biased region" description="Low complexity" evidence="1">
    <location>
        <begin position="38"/>
        <end position="55"/>
    </location>
</feature>
<feature type="compositionally biased region" description="Pro residues" evidence="1">
    <location>
        <begin position="273"/>
        <end position="282"/>
    </location>
</feature>
<proteinExistence type="predicted"/>
<feature type="compositionally biased region" description="Basic and acidic residues" evidence="1">
    <location>
        <begin position="377"/>
        <end position="390"/>
    </location>
</feature>
<comment type="caution">
    <text evidence="2">The sequence shown here is derived from an EMBL/GenBank/DDBJ whole genome shotgun (WGS) entry which is preliminary data.</text>
</comment>
<sequence length="486" mass="53129">MPPTPPPPSSSSTTLARPKSSSALPYARDSTFNRRSSQTQTQTQNQTQTQTQTQNLPLMIALSGWPEPVYVSTGKRSSRGGTPPPVYDGVSVTVHRRAARGGEGSDLAGNNNKYSRSTVVLPPHGIPSTSSRLEQNEEMSSDNHSRRQSTPSLTITNPSAASPPPTQSIFSSVCPHLTDPSLGPCPFPTHPHNLRGMFPPTSHLMKYPPDNRPHPHLQTQGHQSKGLSASTVSVTMTGQKGKDREPYSPKQFNERRSSGKEEFSPEEKDRIDMPPPPPPPIPSQNEARPSSPSFTQHQFIKQNYPSSSSASSTTSVKTRSSLRKGTFNDPRYLASSSILHKGRALPVVPSWSSPPPTPSQPISRVSPTADINVDEPESSRASESEARRSFESSAVDVEVKTGTKRDIRYGKGGRVLRATPEIYPLPSLNSNGTLSKGEERITQDKGTGNDRERGEDVRKAQNANEDEDEDEDKDEDEDERMELDVE</sequence>
<feature type="compositionally biased region" description="Low complexity" evidence="1">
    <location>
        <begin position="306"/>
        <end position="319"/>
    </location>
</feature>
<feature type="region of interest" description="Disordered" evidence="1">
    <location>
        <begin position="1"/>
        <end position="174"/>
    </location>
</feature>
<dbReference type="Proteomes" id="UP001388673">
    <property type="component" value="Unassembled WGS sequence"/>
</dbReference>
<feature type="compositionally biased region" description="Acidic residues" evidence="1">
    <location>
        <begin position="464"/>
        <end position="486"/>
    </location>
</feature>
<dbReference type="RefSeq" id="XP_066800496.1">
    <property type="nucleotide sequence ID" value="XM_066948723.1"/>
</dbReference>
<evidence type="ECO:0000256" key="1">
    <source>
        <dbReference type="SAM" id="MobiDB-lite"/>
    </source>
</evidence>
<dbReference type="AlphaFoldDB" id="A0AAW0YY73"/>
<name>A0AAW0YY73_9TREE</name>
<dbReference type="KEGG" id="kne:92182890"/>
<keyword evidence="3" id="KW-1185">Reference proteome</keyword>
<feature type="compositionally biased region" description="Polar residues" evidence="1">
    <location>
        <begin position="283"/>
        <end position="305"/>
    </location>
</feature>
<gene>
    <name evidence="2" type="ORF">IAR55_005632</name>
</gene>
<feature type="compositionally biased region" description="Basic and acidic residues" evidence="1">
    <location>
        <begin position="436"/>
        <end position="459"/>
    </location>
</feature>
<dbReference type="GeneID" id="92182890"/>
<feature type="compositionally biased region" description="Polar residues" evidence="1">
    <location>
        <begin position="148"/>
        <end position="160"/>
    </location>
</feature>
<feature type="compositionally biased region" description="Basic and acidic residues" evidence="1">
    <location>
        <begin position="397"/>
        <end position="409"/>
    </location>
</feature>
<accession>A0AAW0YY73</accession>
<protein>
    <submittedName>
        <fullName evidence="2">Uncharacterized protein</fullName>
    </submittedName>
</protein>
<feature type="compositionally biased region" description="Polar residues" evidence="1">
    <location>
        <begin position="108"/>
        <end position="118"/>
    </location>
</feature>
<evidence type="ECO:0000313" key="2">
    <source>
        <dbReference type="EMBL" id="KAK8846546.1"/>
    </source>
</evidence>
<feature type="region of interest" description="Disordered" evidence="1">
    <location>
        <begin position="346"/>
        <end position="486"/>
    </location>
</feature>
<reference evidence="2 3" key="1">
    <citation type="journal article" date="2024" name="bioRxiv">
        <title>Comparative genomics of Cryptococcus and Kwoniella reveals pathogenesis evolution and contrasting karyotype dynamics via intercentromeric recombination or chromosome fusion.</title>
        <authorList>
            <person name="Coelho M.A."/>
            <person name="David-Palma M."/>
            <person name="Shea T."/>
            <person name="Bowers K."/>
            <person name="McGinley-Smith S."/>
            <person name="Mohammad A.W."/>
            <person name="Gnirke A."/>
            <person name="Yurkov A.M."/>
            <person name="Nowrousian M."/>
            <person name="Sun S."/>
            <person name="Cuomo C.A."/>
            <person name="Heitman J."/>
        </authorList>
    </citation>
    <scope>NUCLEOTIDE SEQUENCE [LARGE SCALE GENOMIC DNA]</scope>
    <source>
        <strain evidence="2 3">CBS 13917</strain>
    </source>
</reference>
<feature type="region of interest" description="Disordered" evidence="1">
    <location>
        <begin position="193"/>
        <end position="330"/>
    </location>
</feature>
<organism evidence="2 3">
    <name type="scientific">Kwoniella newhampshirensis</name>
    <dbReference type="NCBI Taxonomy" id="1651941"/>
    <lineage>
        <taxon>Eukaryota</taxon>
        <taxon>Fungi</taxon>
        <taxon>Dikarya</taxon>
        <taxon>Basidiomycota</taxon>
        <taxon>Agaricomycotina</taxon>
        <taxon>Tremellomycetes</taxon>
        <taxon>Tremellales</taxon>
        <taxon>Cryptococcaceae</taxon>
        <taxon>Kwoniella</taxon>
    </lineage>
</organism>